<evidence type="ECO:0000256" key="3">
    <source>
        <dbReference type="ARBA" id="ARBA00022833"/>
    </source>
</evidence>
<evidence type="ECO:0000313" key="8">
    <source>
        <dbReference type="RefSeq" id="XP_046601902.1"/>
    </source>
</evidence>
<name>A0ABM3GNU4_NEOLC</name>
<keyword evidence="3" id="KW-0862">Zinc</keyword>
<evidence type="ECO:0000256" key="2">
    <source>
        <dbReference type="ARBA" id="ARBA00022771"/>
    </source>
</evidence>
<dbReference type="Pfam" id="PF05485">
    <property type="entry name" value="THAP"/>
    <property type="match status" value="1"/>
</dbReference>
<reference evidence="8 9" key="1">
    <citation type="submission" date="2025-05" db="UniProtKB">
        <authorList>
            <consortium name="RefSeq"/>
        </authorList>
    </citation>
    <scope>IDENTIFICATION</scope>
    <source>
        <tissue evidence="8 9">Thorax and Abdomen</tissue>
    </source>
</reference>
<keyword evidence="4 5" id="KW-0238">DNA-binding</keyword>
<evidence type="ECO:0000256" key="4">
    <source>
        <dbReference type="ARBA" id="ARBA00023125"/>
    </source>
</evidence>
<dbReference type="RefSeq" id="XP_046601952.1">
    <property type="nucleotide sequence ID" value="XM_046745996.1"/>
</dbReference>
<feature type="domain" description="THAP-type" evidence="6">
    <location>
        <begin position="1"/>
        <end position="84"/>
    </location>
</feature>
<gene>
    <name evidence="9" type="primary">LOC124295570</name>
    <name evidence="8" type="synonym">LOC124295537</name>
</gene>
<evidence type="ECO:0000313" key="7">
    <source>
        <dbReference type="Proteomes" id="UP000829291"/>
    </source>
</evidence>
<evidence type="ECO:0000313" key="9">
    <source>
        <dbReference type="RefSeq" id="XP_046601952.1"/>
    </source>
</evidence>
<dbReference type="GeneID" id="124295570"/>
<protein>
    <submittedName>
        <fullName evidence="8">Uncharacterized protein LOC124295537</fullName>
    </submittedName>
    <submittedName>
        <fullName evidence="9">Uncharacterized protein LOC124295570</fullName>
    </submittedName>
</protein>
<evidence type="ECO:0000256" key="1">
    <source>
        <dbReference type="ARBA" id="ARBA00022723"/>
    </source>
</evidence>
<evidence type="ECO:0000256" key="5">
    <source>
        <dbReference type="PROSITE-ProRule" id="PRU00309"/>
    </source>
</evidence>
<accession>A0ABM3GNU4</accession>
<evidence type="ECO:0000259" key="6">
    <source>
        <dbReference type="PROSITE" id="PS50950"/>
    </source>
</evidence>
<dbReference type="PROSITE" id="PS50950">
    <property type="entry name" value="ZF_THAP"/>
    <property type="match status" value="1"/>
</dbReference>
<keyword evidence="2 5" id="KW-0863">Zinc-finger</keyword>
<dbReference type="Proteomes" id="UP000829291">
    <property type="component" value="Chromosome 7"/>
</dbReference>
<dbReference type="InterPro" id="IPR006612">
    <property type="entry name" value="THAP_Znf"/>
</dbReference>
<sequence>MGHQSCCVVDCKNTSRNSNCKFYKFPVANWKLNQRKKWIAAVKRQNIDGSLWSPKPMDVICSEHFISGEKSDIESSPNFAPTIFPSAYRRRKVNESAVLNRHKRFMERRIMKKSLSSTAEIHPVMNFVEPPEIAEGDQNNTFMNQTVEQACLLDLLEDGDVVLADKGFPEIKTFIDASGKKLKMVMPPFLEKKSEFTTQQTQETYSIAKHNYQYLMYQCFHHSLYLVL</sequence>
<dbReference type="SUPFAM" id="SSF57716">
    <property type="entry name" value="Glucocorticoid receptor-like (DNA-binding domain)"/>
    <property type="match status" value="1"/>
</dbReference>
<dbReference type="SMART" id="SM00980">
    <property type="entry name" value="THAP"/>
    <property type="match status" value="1"/>
</dbReference>
<dbReference type="PANTHER" id="PTHR23080">
    <property type="entry name" value="THAP DOMAIN PROTEIN"/>
    <property type="match status" value="1"/>
</dbReference>
<keyword evidence="1" id="KW-0479">Metal-binding</keyword>
<proteinExistence type="predicted"/>
<organism evidence="7 9">
    <name type="scientific">Neodiprion lecontei</name>
    <name type="common">Redheaded pine sawfly</name>
    <dbReference type="NCBI Taxonomy" id="441921"/>
    <lineage>
        <taxon>Eukaryota</taxon>
        <taxon>Metazoa</taxon>
        <taxon>Ecdysozoa</taxon>
        <taxon>Arthropoda</taxon>
        <taxon>Hexapoda</taxon>
        <taxon>Insecta</taxon>
        <taxon>Pterygota</taxon>
        <taxon>Neoptera</taxon>
        <taxon>Endopterygota</taxon>
        <taxon>Hymenoptera</taxon>
        <taxon>Tenthredinoidea</taxon>
        <taxon>Diprionidae</taxon>
        <taxon>Diprioninae</taxon>
        <taxon>Neodiprion</taxon>
    </lineage>
</organism>
<keyword evidence="7" id="KW-1185">Reference proteome</keyword>
<dbReference type="RefSeq" id="XP_046601902.1">
    <property type="nucleotide sequence ID" value="XM_046745946.1"/>
</dbReference>